<evidence type="ECO:0000256" key="3">
    <source>
        <dbReference type="PROSITE-ProRule" id="PRU00339"/>
    </source>
</evidence>
<dbReference type="SUPFAM" id="SSF48452">
    <property type="entry name" value="TPR-like"/>
    <property type="match status" value="1"/>
</dbReference>
<keyword evidence="2 3" id="KW-0802">TPR repeat</keyword>
<dbReference type="InterPro" id="IPR051012">
    <property type="entry name" value="CellSynth/LPSAsmb/PSIAsmb"/>
</dbReference>
<evidence type="ECO:0000313" key="5">
    <source>
        <dbReference type="EMBL" id="RLQ21372.1"/>
    </source>
</evidence>
<proteinExistence type="predicted"/>
<comment type="caution">
    <text evidence="5">The sequence shown here is derived from an EMBL/GenBank/DDBJ whole genome shotgun (WGS) entry which is preliminary data.</text>
</comment>
<dbReference type="OrthoDB" id="5736710at2"/>
<dbReference type="Gene3D" id="1.25.40.10">
    <property type="entry name" value="Tetratricopeptide repeat domain"/>
    <property type="match status" value="1"/>
</dbReference>
<protein>
    <submittedName>
        <fullName evidence="5">Uncharacterized protein</fullName>
    </submittedName>
</protein>
<gene>
    <name evidence="5" type="ORF">DWB85_12645</name>
</gene>
<evidence type="ECO:0000256" key="2">
    <source>
        <dbReference type="ARBA" id="ARBA00022803"/>
    </source>
</evidence>
<dbReference type="PANTHER" id="PTHR45586:SF1">
    <property type="entry name" value="LIPOPOLYSACCHARIDE ASSEMBLY PROTEIN B"/>
    <property type="match status" value="1"/>
</dbReference>
<feature type="repeat" description="TPR" evidence="3">
    <location>
        <begin position="47"/>
        <end position="80"/>
    </location>
</feature>
<dbReference type="AlphaFoldDB" id="A0A3L7DZS6"/>
<dbReference type="RefSeq" id="WP_117955180.1">
    <property type="nucleotide sequence ID" value="NZ_QRAN01000013.1"/>
</dbReference>
<dbReference type="PROSITE" id="PS50005">
    <property type="entry name" value="TPR"/>
    <property type="match status" value="1"/>
</dbReference>
<sequence length="281" mass="30470">MTPIKARIVTGLLAMLAAAATPAISHPGAGSAIDHYSHELEHRPGDPSLYLRRGVAYSNNGEFDRALADFQRAQALGDPVLADFDLGVVHYRRGDFAAARASFDRYLARFPNHSAGLEYRARLLRDMGDYSASLADFRRVFALQPQPNPGHYISAADMLSQGGDEGIARALAIIDEGTEKIGLTPQLQQRAVALEVTRGRCDLAIQRLQTLYPMLGDSPSWTVSMAELKQAGGETAEAEQLFHRARQQLDSLRKTPAREALAERITVAGTAAAACDASKRS</sequence>
<dbReference type="EMBL" id="QRAN01000013">
    <property type="protein sequence ID" value="RLQ21372.1"/>
    <property type="molecule type" value="Genomic_DNA"/>
</dbReference>
<keyword evidence="4" id="KW-0732">Signal</keyword>
<feature type="signal peptide" evidence="4">
    <location>
        <begin position="1"/>
        <end position="25"/>
    </location>
</feature>
<keyword evidence="1" id="KW-0677">Repeat</keyword>
<reference evidence="5 6" key="1">
    <citation type="submission" date="2018-07" db="EMBL/GenBank/DDBJ databases">
        <title>Halioglobus sp. genome submission.</title>
        <authorList>
            <person name="Ye M.-Q."/>
            <person name="Du Z.-J."/>
        </authorList>
    </citation>
    <scope>NUCLEOTIDE SEQUENCE [LARGE SCALE GENOMIC DNA]</scope>
    <source>
        <strain evidence="5 6">U0301</strain>
    </source>
</reference>
<evidence type="ECO:0000313" key="6">
    <source>
        <dbReference type="Proteomes" id="UP000265509"/>
    </source>
</evidence>
<dbReference type="SMART" id="SM00028">
    <property type="entry name" value="TPR"/>
    <property type="match status" value="3"/>
</dbReference>
<accession>A0A3L7DZS6</accession>
<dbReference type="InterPro" id="IPR019734">
    <property type="entry name" value="TPR_rpt"/>
</dbReference>
<dbReference type="InterPro" id="IPR011990">
    <property type="entry name" value="TPR-like_helical_dom_sf"/>
</dbReference>
<feature type="chain" id="PRO_5018058993" evidence="4">
    <location>
        <begin position="26"/>
        <end position="281"/>
    </location>
</feature>
<evidence type="ECO:0000256" key="4">
    <source>
        <dbReference type="SAM" id="SignalP"/>
    </source>
</evidence>
<evidence type="ECO:0000256" key="1">
    <source>
        <dbReference type="ARBA" id="ARBA00022737"/>
    </source>
</evidence>
<dbReference type="Pfam" id="PF13432">
    <property type="entry name" value="TPR_16"/>
    <property type="match status" value="1"/>
</dbReference>
<dbReference type="PANTHER" id="PTHR45586">
    <property type="entry name" value="TPR REPEAT-CONTAINING PROTEIN PA4667"/>
    <property type="match status" value="1"/>
</dbReference>
<keyword evidence="6" id="KW-1185">Reference proteome</keyword>
<name>A0A3L7DZS6_9GAMM</name>
<organism evidence="5 6">
    <name type="scientific">Seongchinamella sediminis</name>
    <dbReference type="NCBI Taxonomy" id="2283635"/>
    <lineage>
        <taxon>Bacteria</taxon>
        <taxon>Pseudomonadati</taxon>
        <taxon>Pseudomonadota</taxon>
        <taxon>Gammaproteobacteria</taxon>
        <taxon>Cellvibrionales</taxon>
        <taxon>Halieaceae</taxon>
        <taxon>Seongchinamella</taxon>
    </lineage>
</organism>
<dbReference type="Proteomes" id="UP000265509">
    <property type="component" value="Unassembled WGS sequence"/>
</dbReference>